<evidence type="ECO:0000256" key="1">
    <source>
        <dbReference type="ARBA" id="ARBA00007404"/>
    </source>
</evidence>
<dbReference type="GO" id="GO:0006396">
    <property type="term" value="P:RNA processing"/>
    <property type="evidence" value="ECO:0007669"/>
    <property type="project" value="InterPro"/>
</dbReference>
<protein>
    <recommendedName>
        <fullName evidence="8">Polyribonucleotide nucleotidyltransferase</fullName>
        <ecNumber evidence="8">2.7.7.8</ecNumber>
    </recommendedName>
    <alternativeName>
        <fullName evidence="8">Polynucleotide phosphorylase</fullName>
        <shortName evidence="8">PNPase</shortName>
    </alternativeName>
</protein>
<dbReference type="EC" id="2.7.7.8" evidence="8"/>
<evidence type="ECO:0000256" key="2">
    <source>
        <dbReference type="ARBA" id="ARBA00022490"/>
    </source>
</evidence>
<keyword evidence="5 8" id="KW-0479">Metal-binding</keyword>
<dbReference type="CDD" id="cd02393">
    <property type="entry name" value="KH-I_PNPase"/>
    <property type="match status" value="1"/>
</dbReference>
<dbReference type="Gene3D" id="3.30.1370.10">
    <property type="entry name" value="K Homology domain, type 1"/>
    <property type="match status" value="1"/>
</dbReference>
<evidence type="ECO:0000313" key="11">
    <source>
        <dbReference type="Proteomes" id="UP000230553"/>
    </source>
</evidence>
<evidence type="ECO:0000256" key="6">
    <source>
        <dbReference type="ARBA" id="ARBA00022842"/>
    </source>
</evidence>
<dbReference type="Pfam" id="PF00013">
    <property type="entry name" value="KH_1"/>
    <property type="match status" value="1"/>
</dbReference>
<evidence type="ECO:0000256" key="5">
    <source>
        <dbReference type="ARBA" id="ARBA00022723"/>
    </source>
</evidence>
<dbReference type="GO" id="GO:0003723">
    <property type="term" value="F:RNA binding"/>
    <property type="evidence" value="ECO:0007669"/>
    <property type="project" value="UniProtKB-UniRule"/>
</dbReference>
<dbReference type="FunFam" id="3.30.1370.10:FF:000001">
    <property type="entry name" value="Polyribonucleotide nucleotidyltransferase"/>
    <property type="match status" value="1"/>
</dbReference>
<proteinExistence type="inferred from homology"/>
<dbReference type="SUPFAM" id="SSF50249">
    <property type="entry name" value="Nucleic acid-binding proteins"/>
    <property type="match status" value="1"/>
</dbReference>
<dbReference type="InterPro" id="IPR003029">
    <property type="entry name" value="S1_domain"/>
</dbReference>
<accession>A0A2M7TFY9</accession>
<keyword evidence="3 8" id="KW-0808">Transferase</keyword>
<dbReference type="Gene3D" id="3.30.230.70">
    <property type="entry name" value="GHMP Kinase, N-terminal domain"/>
    <property type="match status" value="2"/>
</dbReference>
<dbReference type="Proteomes" id="UP000230553">
    <property type="component" value="Unassembled WGS sequence"/>
</dbReference>
<dbReference type="SUPFAM" id="SSF46915">
    <property type="entry name" value="Polynucleotide phosphorylase/guanosine pentaphosphate synthase (PNPase/GPSI), domain 3"/>
    <property type="match status" value="1"/>
</dbReference>
<dbReference type="GO" id="GO:0000175">
    <property type="term" value="F:3'-5'-RNA exonuclease activity"/>
    <property type="evidence" value="ECO:0007669"/>
    <property type="project" value="TreeGrafter"/>
</dbReference>
<dbReference type="SMART" id="SM00322">
    <property type="entry name" value="KH"/>
    <property type="match status" value="1"/>
</dbReference>
<organism evidence="10 11">
    <name type="scientific">Candidatus Wolfebacteria bacterium CG_4_10_14_0_2_um_filter_39_18</name>
    <dbReference type="NCBI Taxonomy" id="1975061"/>
    <lineage>
        <taxon>Bacteria</taxon>
        <taxon>Candidatus Wolfeibacteriota</taxon>
    </lineage>
</organism>
<dbReference type="GO" id="GO:0004654">
    <property type="term" value="F:polyribonucleotide nucleotidyltransferase activity"/>
    <property type="evidence" value="ECO:0007669"/>
    <property type="project" value="UniProtKB-UniRule"/>
</dbReference>
<dbReference type="NCBIfam" id="NF008805">
    <property type="entry name" value="PRK11824.1"/>
    <property type="match status" value="1"/>
</dbReference>
<sequence length="724" mass="78669">MSLNRKQFTIEIAGRTLTLETSDLAGQANAAVLGTYGDTSVLVAITMGKEDRNTDYFPLMVDFEKKFYAAGKILGSRFVRREGRPSEDAILSGRLIDRTLRPLFDQRLRRDVQVVITVLSYDEENNAEFIGLITASAALAISDIPWNGPVAGVQLARFKDGKTEINPLNSSIKEKENLALEAFVSGAHDKINMIELAGNEAQEKEVVESFKVAHEEIKKLVAFQKDVVSKIGKKKVEIEFADISELKAKVKEFLKGKLEEAVYPVRSGSLSNPSFSLNAGAASNGVYVFGKTERQNNLDSLKKDLKAKLTECGVEDSFIGKVDAIFEEELDALVHAKLLNEGKRPDGRKNDELRPLYGEVGLFKRLHGSALFQRGNTQSLAVVTLAPPGAEQLVETIELFYKRRFMLHYNFPPYSTGEVGRLGGPGRREIGHGALAEKALRSMLPSQDEFPYTIRVVSEILSSNGSSSMATTCASSLALMDAGVPIKKPVAGIAMGLMSDKEKYKILTDIQGPEDHYGDMDCKVAGTTEGITAIQMDVKIQGIAADVLGEVFEQSKKARLEILSVMKTVIEKPRAETSVYAPSIISMQIDPEQIGEVIGPGGKVINGIISLTGALSIDVEQTGKVFVAGATKESAQAAAKQIESITRKFQLGEIVEGEIIKILDFGAIVDLGGGRDGMIHVSELKNGFVEKVEDVVRLGDVVRAKVAKVENGRIGLSLKAMGEK</sequence>
<keyword evidence="4 8" id="KW-0548">Nucleotidyltransferase</keyword>
<feature type="binding site" evidence="8">
    <location>
        <position position="515"/>
    </location>
    <ligand>
        <name>Mg(2+)</name>
        <dbReference type="ChEBI" id="CHEBI:18420"/>
    </ligand>
</feature>
<dbReference type="PROSITE" id="PS50084">
    <property type="entry name" value="KH_TYPE_1"/>
    <property type="match status" value="1"/>
</dbReference>
<dbReference type="InterPro" id="IPR020568">
    <property type="entry name" value="Ribosomal_Su5_D2-typ_SF"/>
</dbReference>
<evidence type="ECO:0000313" key="10">
    <source>
        <dbReference type="EMBL" id="PIZ44931.1"/>
    </source>
</evidence>
<dbReference type="AlphaFoldDB" id="A0A2M7TFY9"/>
<dbReference type="SUPFAM" id="SSF55666">
    <property type="entry name" value="Ribonuclease PH domain 2-like"/>
    <property type="match status" value="2"/>
</dbReference>
<dbReference type="FunFam" id="3.30.230.70:FF:000002">
    <property type="entry name" value="Polyribonucleotide nucleotidyltransferase"/>
    <property type="match status" value="1"/>
</dbReference>
<dbReference type="GO" id="GO:0005829">
    <property type="term" value="C:cytosol"/>
    <property type="evidence" value="ECO:0007669"/>
    <property type="project" value="UniProtKB-ARBA"/>
</dbReference>
<dbReference type="InterPro" id="IPR036456">
    <property type="entry name" value="PNPase_PH_RNA-bd_sf"/>
</dbReference>
<comment type="function">
    <text evidence="8">Involved in mRNA degradation. Catalyzes the phosphorolysis of single-stranded polyribonucleotides processively in the 3'- to 5'-direction.</text>
</comment>
<dbReference type="SMART" id="SM00316">
    <property type="entry name" value="S1"/>
    <property type="match status" value="1"/>
</dbReference>
<dbReference type="InterPro" id="IPR001247">
    <property type="entry name" value="ExoRNase_PH_dom1"/>
</dbReference>
<feature type="domain" description="S1 motif" evidence="9">
    <location>
        <begin position="652"/>
        <end position="719"/>
    </location>
</feature>
<comment type="catalytic activity">
    <reaction evidence="8">
        <text>RNA(n+1) + phosphate = RNA(n) + a ribonucleoside 5'-diphosphate</text>
        <dbReference type="Rhea" id="RHEA:22096"/>
        <dbReference type="Rhea" id="RHEA-COMP:14527"/>
        <dbReference type="Rhea" id="RHEA-COMP:17342"/>
        <dbReference type="ChEBI" id="CHEBI:43474"/>
        <dbReference type="ChEBI" id="CHEBI:57930"/>
        <dbReference type="ChEBI" id="CHEBI:140395"/>
        <dbReference type="EC" id="2.7.7.8"/>
    </reaction>
</comment>
<dbReference type="InterPro" id="IPR012162">
    <property type="entry name" value="PNPase"/>
</dbReference>
<comment type="cofactor">
    <cofactor evidence="8">
        <name>Mg(2+)</name>
        <dbReference type="ChEBI" id="CHEBI:18420"/>
    </cofactor>
</comment>
<comment type="caution">
    <text evidence="10">The sequence shown here is derived from an EMBL/GenBank/DDBJ whole genome shotgun (WGS) entry which is preliminary data.</text>
</comment>
<evidence type="ECO:0000259" key="9">
    <source>
        <dbReference type="PROSITE" id="PS50126"/>
    </source>
</evidence>
<dbReference type="InterPro" id="IPR027408">
    <property type="entry name" value="PNPase/RNase_PH_dom_sf"/>
</dbReference>
<keyword evidence="6 8" id="KW-0460">Magnesium</keyword>
<comment type="subcellular location">
    <subcellularLocation>
        <location evidence="8">Cytoplasm</location>
    </subcellularLocation>
</comment>
<dbReference type="CDD" id="cd11364">
    <property type="entry name" value="RNase_PH_PNPase_2"/>
    <property type="match status" value="1"/>
</dbReference>
<dbReference type="InterPro" id="IPR012340">
    <property type="entry name" value="NA-bd_OB-fold"/>
</dbReference>
<dbReference type="GO" id="GO:0006402">
    <property type="term" value="P:mRNA catabolic process"/>
    <property type="evidence" value="ECO:0007669"/>
    <property type="project" value="UniProtKB-UniRule"/>
</dbReference>
<evidence type="ECO:0000256" key="7">
    <source>
        <dbReference type="ARBA" id="ARBA00022884"/>
    </source>
</evidence>
<dbReference type="SUPFAM" id="SSF54791">
    <property type="entry name" value="Eukaryotic type KH-domain (KH-domain type I)"/>
    <property type="match status" value="1"/>
</dbReference>
<comment type="similarity">
    <text evidence="1 8">Belongs to the polyribonucleotide nucleotidyltransferase family.</text>
</comment>
<reference evidence="11" key="1">
    <citation type="submission" date="2017-09" db="EMBL/GenBank/DDBJ databases">
        <title>Depth-based differentiation of microbial function through sediment-hosted aquifers and enrichment of novel symbionts in the deep terrestrial subsurface.</title>
        <authorList>
            <person name="Probst A.J."/>
            <person name="Ladd B."/>
            <person name="Jarett J.K."/>
            <person name="Geller-Mcgrath D.E."/>
            <person name="Sieber C.M.K."/>
            <person name="Emerson J.B."/>
            <person name="Anantharaman K."/>
            <person name="Thomas B.C."/>
            <person name="Malmstrom R."/>
            <person name="Stieglmeier M."/>
            <person name="Klingl A."/>
            <person name="Woyke T."/>
            <person name="Ryan C.M."/>
            <person name="Banfield J.F."/>
        </authorList>
    </citation>
    <scope>NUCLEOTIDE SEQUENCE [LARGE SCALE GENOMIC DNA]</scope>
</reference>
<dbReference type="PIRSF" id="PIRSF005499">
    <property type="entry name" value="PNPase"/>
    <property type="match status" value="1"/>
</dbReference>
<gene>
    <name evidence="8" type="primary">pnp</name>
    <name evidence="10" type="ORF">COY31_01500</name>
</gene>
<dbReference type="HAMAP" id="MF_01595">
    <property type="entry name" value="PNPase"/>
    <property type="match status" value="1"/>
</dbReference>
<dbReference type="GO" id="GO:0000287">
    <property type="term" value="F:magnesium ion binding"/>
    <property type="evidence" value="ECO:0007669"/>
    <property type="project" value="UniProtKB-UniRule"/>
</dbReference>
<evidence type="ECO:0000256" key="3">
    <source>
        <dbReference type="ARBA" id="ARBA00022679"/>
    </source>
</evidence>
<keyword evidence="2 8" id="KW-0963">Cytoplasm</keyword>
<dbReference type="EMBL" id="PFNM01000029">
    <property type="protein sequence ID" value="PIZ44931.1"/>
    <property type="molecule type" value="Genomic_DNA"/>
</dbReference>
<dbReference type="FunFam" id="3.30.230.70:FF:000001">
    <property type="entry name" value="Polyribonucleotide nucleotidyltransferase"/>
    <property type="match status" value="1"/>
</dbReference>
<dbReference type="InterPro" id="IPR036345">
    <property type="entry name" value="ExoRNase_PH_dom2_sf"/>
</dbReference>
<name>A0A2M7TFY9_9BACT</name>
<feature type="binding site" evidence="8">
    <location>
        <position position="521"/>
    </location>
    <ligand>
        <name>Mg(2+)</name>
        <dbReference type="ChEBI" id="CHEBI:18420"/>
    </ligand>
</feature>
<evidence type="ECO:0000256" key="4">
    <source>
        <dbReference type="ARBA" id="ARBA00022695"/>
    </source>
</evidence>
<dbReference type="InterPro" id="IPR036612">
    <property type="entry name" value="KH_dom_type_1_sf"/>
</dbReference>
<dbReference type="SUPFAM" id="SSF54211">
    <property type="entry name" value="Ribosomal protein S5 domain 2-like"/>
    <property type="match status" value="2"/>
</dbReference>
<dbReference type="PROSITE" id="PS50126">
    <property type="entry name" value="S1"/>
    <property type="match status" value="1"/>
</dbReference>
<dbReference type="PANTHER" id="PTHR11252">
    <property type="entry name" value="POLYRIBONUCLEOTIDE NUCLEOTIDYLTRANSFERASE"/>
    <property type="match status" value="1"/>
</dbReference>
<dbReference type="InterPro" id="IPR004088">
    <property type="entry name" value="KH_dom_type_1"/>
</dbReference>
<dbReference type="Gene3D" id="2.40.50.140">
    <property type="entry name" value="Nucleic acid-binding proteins"/>
    <property type="match status" value="1"/>
</dbReference>
<dbReference type="InterPro" id="IPR004087">
    <property type="entry name" value="KH_dom"/>
</dbReference>
<keyword evidence="7 8" id="KW-0694">RNA-binding</keyword>
<dbReference type="Pfam" id="PF00575">
    <property type="entry name" value="S1"/>
    <property type="match status" value="1"/>
</dbReference>
<dbReference type="Pfam" id="PF01138">
    <property type="entry name" value="RNase_PH"/>
    <property type="match status" value="2"/>
</dbReference>
<dbReference type="NCBIfam" id="TIGR03591">
    <property type="entry name" value="polynuc_phos"/>
    <property type="match status" value="1"/>
</dbReference>
<dbReference type="PANTHER" id="PTHR11252:SF0">
    <property type="entry name" value="POLYRIBONUCLEOTIDE NUCLEOTIDYLTRANSFERASE 1, MITOCHONDRIAL"/>
    <property type="match status" value="1"/>
</dbReference>
<evidence type="ECO:0000256" key="8">
    <source>
        <dbReference type="HAMAP-Rule" id="MF_01595"/>
    </source>
</evidence>